<accession>A0ABX2ZUP8</accession>
<keyword evidence="2" id="KW-1185">Reference proteome</keyword>
<protein>
    <recommendedName>
        <fullName evidence="3">Lipoprotein</fullName>
    </recommendedName>
</protein>
<dbReference type="RefSeq" id="WP_069033258.1">
    <property type="nucleotide sequence ID" value="NZ_MDKC01000008.1"/>
</dbReference>
<name>A0ABX2ZUP8_9BACI</name>
<dbReference type="InterPro" id="IPR025673">
    <property type="entry name" value="PCYCGC"/>
</dbReference>
<evidence type="ECO:0008006" key="3">
    <source>
        <dbReference type="Google" id="ProtNLM"/>
    </source>
</evidence>
<gene>
    <name evidence="1" type="ORF">BED47_19480</name>
</gene>
<evidence type="ECO:0000313" key="2">
    <source>
        <dbReference type="Proteomes" id="UP000094580"/>
    </source>
</evidence>
<dbReference type="Pfam" id="PF13798">
    <property type="entry name" value="PCYCGC"/>
    <property type="match status" value="1"/>
</dbReference>
<comment type="caution">
    <text evidence="1">The sequence shown here is derived from an EMBL/GenBank/DDBJ whole genome shotgun (WGS) entry which is preliminary data.</text>
</comment>
<reference evidence="1 2" key="1">
    <citation type="submission" date="2016-07" db="EMBL/GenBank/DDBJ databases">
        <authorList>
            <person name="Townsley L."/>
            <person name="Shank E.A."/>
        </authorList>
    </citation>
    <scope>NUCLEOTIDE SEQUENCE [LARGE SCALE GENOMIC DNA]</scope>
    <source>
        <strain evidence="1 2">CH01</strain>
    </source>
</reference>
<dbReference type="Proteomes" id="UP000094580">
    <property type="component" value="Unassembled WGS sequence"/>
</dbReference>
<proteinExistence type="predicted"/>
<dbReference type="EMBL" id="MDKC01000008">
    <property type="protein sequence ID" value="ODG92395.1"/>
    <property type="molecule type" value="Genomic_DNA"/>
</dbReference>
<organism evidence="1 2">
    <name type="scientific">Gottfriedia luciferensis</name>
    <dbReference type="NCBI Taxonomy" id="178774"/>
    <lineage>
        <taxon>Bacteria</taxon>
        <taxon>Bacillati</taxon>
        <taxon>Bacillota</taxon>
        <taxon>Bacilli</taxon>
        <taxon>Bacillales</taxon>
        <taxon>Bacillaceae</taxon>
        <taxon>Gottfriedia</taxon>
    </lineage>
</organism>
<sequence>MKQKTNHNVLSAFMISILFTGCSNQQAETNNTKNHENHAEHIQTSDIREQTINKETLPKFLGDQEQQIQQIYMVAAQHVDLLKNIPCYCGCGESVGHKSNLDCFIHEVKDDGSIVWDSHATSCVNCMEIAVESAKLQQEGKTPLEIRKVIDNKYKDGYAKPTNTPMPKEQG</sequence>
<dbReference type="PROSITE" id="PS51257">
    <property type="entry name" value="PROKAR_LIPOPROTEIN"/>
    <property type="match status" value="1"/>
</dbReference>
<evidence type="ECO:0000313" key="1">
    <source>
        <dbReference type="EMBL" id="ODG92395.1"/>
    </source>
</evidence>